<dbReference type="GO" id="GO:0008270">
    <property type="term" value="F:zinc ion binding"/>
    <property type="evidence" value="ECO:0007669"/>
    <property type="project" value="InterPro"/>
</dbReference>
<dbReference type="AlphaFoldDB" id="A0A6V7P2B6"/>
<feature type="compositionally biased region" description="Basic and acidic residues" evidence="1">
    <location>
        <begin position="51"/>
        <end position="72"/>
    </location>
</feature>
<feature type="compositionally biased region" description="Basic and acidic residues" evidence="1">
    <location>
        <begin position="462"/>
        <end position="487"/>
    </location>
</feature>
<reference evidence="3" key="1">
    <citation type="submission" date="2020-07" db="EMBL/GenBank/DDBJ databases">
        <authorList>
            <person name="Lin J."/>
        </authorList>
    </citation>
    <scope>NUCLEOTIDE SEQUENCE</scope>
</reference>
<evidence type="ECO:0000256" key="1">
    <source>
        <dbReference type="SAM" id="MobiDB-lite"/>
    </source>
</evidence>
<gene>
    <name evidence="3" type="ORF">CB5_LOCUS8089</name>
</gene>
<name>A0A6V7P2B6_ANACO</name>
<feature type="region of interest" description="Disordered" evidence="1">
    <location>
        <begin position="462"/>
        <end position="560"/>
    </location>
</feature>
<dbReference type="GO" id="GO:0003676">
    <property type="term" value="F:nucleic acid binding"/>
    <property type="evidence" value="ECO:0007669"/>
    <property type="project" value="InterPro"/>
</dbReference>
<evidence type="ECO:0000313" key="3">
    <source>
        <dbReference type="EMBL" id="CAD1824878.1"/>
    </source>
</evidence>
<proteinExistence type="predicted"/>
<feature type="region of interest" description="Disordered" evidence="1">
    <location>
        <begin position="49"/>
        <end position="72"/>
    </location>
</feature>
<feature type="compositionally biased region" description="Basic and acidic residues" evidence="1">
    <location>
        <begin position="495"/>
        <end position="505"/>
    </location>
</feature>
<accession>A0A6V7P2B6</accession>
<dbReference type="InterPro" id="IPR036875">
    <property type="entry name" value="Znf_CCHC_sf"/>
</dbReference>
<organism evidence="3">
    <name type="scientific">Ananas comosus var. bracteatus</name>
    <name type="common">red pineapple</name>
    <dbReference type="NCBI Taxonomy" id="296719"/>
    <lineage>
        <taxon>Eukaryota</taxon>
        <taxon>Viridiplantae</taxon>
        <taxon>Streptophyta</taxon>
        <taxon>Embryophyta</taxon>
        <taxon>Tracheophyta</taxon>
        <taxon>Spermatophyta</taxon>
        <taxon>Magnoliopsida</taxon>
        <taxon>Liliopsida</taxon>
        <taxon>Poales</taxon>
        <taxon>Bromeliaceae</taxon>
        <taxon>Bromelioideae</taxon>
        <taxon>Ananas</taxon>
    </lineage>
</organism>
<protein>
    <recommendedName>
        <fullName evidence="2">CCHC-type domain-containing protein</fullName>
    </recommendedName>
</protein>
<dbReference type="SMART" id="SM00343">
    <property type="entry name" value="ZnF_C2HC"/>
    <property type="match status" value="2"/>
</dbReference>
<feature type="domain" description="CCHC-type" evidence="2">
    <location>
        <begin position="241"/>
        <end position="257"/>
    </location>
</feature>
<dbReference type="EMBL" id="LR862144">
    <property type="protein sequence ID" value="CAD1824878.1"/>
    <property type="molecule type" value="Genomic_DNA"/>
</dbReference>
<feature type="domain" description="CCHC-type" evidence="2">
    <location>
        <begin position="222"/>
        <end position="238"/>
    </location>
</feature>
<dbReference type="SUPFAM" id="SSF57756">
    <property type="entry name" value="Retrovirus zinc finger-like domains"/>
    <property type="match status" value="1"/>
</dbReference>
<dbReference type="Gene3D" id="4.10.60.10">
    <property type="entry name" value="Zinc finger, CCHC-type"/>
    <property type="match status" value="1"/>
</dbReference>
<evidence type="ECO:0000259" key="2">
    <source>
        <dbReference type="SMART" id="SM00343"/>
    </source>
</evidence>
<sequence>MKRDAAPSRASSAAPKAAGAAAFAGVKHAEDKGKGKLITLEIVQHAKPGNKGKEKLVHVKPREKDKEVHAKPREKGKEMLVHLAEEPSKVVPRCTLDARRGQSPSSSSGAPRLNARPPTKCVIWVDATGCTLTRTTYFNQEDTRPFISPQHRNQENIQPLDKPQTIGHPRRLQSALPPPSFLKTYREALLTPIPSHLPRSRAHLKASARPRQSPGHFSFIGRCYRCLGRDHWASHCRDPLRCARCFKVGHKARHCMDRLPLHVYRAMRARPGYLSTFVPLSDDFFDRQNHRRNAILVDVIPPAALGHSPQETIATGFANRFGGYQTDFHVARHSERDYVVFLPEWVQREHLLRKDSLSLGSLRLRCFAWDLYRGARRLDSTYNVWIRLVSLSDECWSSRTIAALVGGFGRFIKPDDFSRRMVDLSGYRCLIAVNHLYDIPENLEITFGDATISVLIQLERRGRTDADDGRRAPPNERSDHHDPHEGHPFAIRHSTGTDRERRSSNDDASDSVASWKSSKIRDRRHTPPPSATEDRDGPSASVASLPGSGATPVPRHTGEAGLATPSLANLAAFRPARRAINVEVSLSMLLVGPDACRTKLPGEDFPSSAALAAPCPKHRALNAYMPEVGGRLADVTVTAKFRLEGLHIFRENLWSINIVIHQIPQDPLTSGFTCLFNGSTFAAPWAKPSSTDLKWSIDRPHAIVGTSVLPPNWASVGPGHLSALISSLAAGGPISLHPRALAGLGPLPSPSPWALGGPIFLHPRAPVELGLLPPPESSAPGALLLRVAADRDPTPQSCYLDMGLSKPLFGV</sequence>
<dbReference type="InterPro" id="IPR001878">
    <property type="entry name" value="Znf_CCHC"/>
</dbReference>